<reference evidence="1 2" key="1">
    <citation type="submission" date="2014-04" db="EMBL/GenBank/DDBJ databases">
        <title>Vibrio metecus sp. nov., a close relative of Vibrio cholerae isolated from coastal brackish ponds and clinical specimens.</title>
        <authorList>
            <person name="Kirchberger P.C."/>
            <person name="Turnsek M."/>
            <person name="Hunt D.E."/>
            <person name="Haley B.J."/>
            <person name="Colwell R."/>
            <person name="Polz M.F."/>
            <person name="Tarr C.L."/>
            <person name="Boucher Y."/>
        </authorList>
    </citation>
    <scope>NUCLEOTIDE SEQUENCE [LARGE SCALE GENOMIC DNA]</scope>
    <source>
        <strain evidence="2">PPCK-2014</strain>
    </source>
</reference>
<sequence length="214" mass="24816">MPVFSDSYQVTHNGVDLQINPRDLKEFADVFIRDANVIERCSERFVLDLYVYANTSGLNPAIVIEEVQALESSDKQSKTKPELMFTHKPLKGLWHKHFFSPHFLAQNMLLAHGNGRIDRKIEQVFAKYEGIEGTVDNFRALVREVRQGSSDLYKDRQDQSRLTGEWIVFIKHEGLNYYICIDFHLSGDQNIYNKVLLACEKDFPELKQVVENYA</sequence>
<dbReference type="Proteomes" id="UP000027331">
    <property type="component" value="Unassembled WGS sequence"/>
</dbReference>
<name>A0ABR4RTP2_VIBMT</name>
<dbReference type="EMBL" id="JJMN01000072">
    <property type="protein sequence ID" value="KDO13041.1"/>
    <property type="molecule type" value="Genomic_DNA"/>
</dbReference>
<protein>
    <submittedName>
        <fullName evidence="1">Uncharacterized protein</fullName>
    </submittedName>
</protein>
<gene>
    <name evidence="1" type="ORF">DP83_11780</name>
</gene>
<proteinExistence type="predicted"/>
<organism evidence="1 2">
    <name type="scientific">Vibrio metoecus</name>
    <dbReference type="NCBI Taxonomy" id="1481663"/>
    <lineage>
        <taxon>Bacteria</taxon>
        <taxon>Pseudomonadati</taxon>
        <taxon>Pseudomonadota</taxon>
        <taxon>Gammaproteobacteria</taxon>
        <taxon>Vibrionales</taxon>
        <taxon>Vibrionaceae</taxon>
        <taxon>Vibrio</taxon>
    </lineage>
</organism>
<comment type="caution">
    <text evidence="1">The sequence shown here is derived from an EMBL/GenBank/DDBJ whole genome shotgun (WGS) entry which is preliminary data.</text>
</comment>
<evidence type="ECO:0000313" key="2">
    <source>
        <dbReference type="Proteomes" id="UP000027331"/>
    </source>
</evidence>
<evidence type="ECO:0000313" key="1">
    <source>
        <dbReference type="EMBL" id="KDO13041.1"/>
    </source>
</evidence>
<accession>A0ABR4RTP2</accession>
<keyword evidence="2" id="KW-1185">Reference proteome</keyword>